<gene>
    <name evidence="3" type="ORF">FHS27_001020</name>
</gene>
<reference evidence="3 4" key="1">
    <citation type="submission" date="2020-08" db="EMBL/GenBank/DDBJ databases">
        <title>Genomic Encyclopedia of Type Strains, Phase III (KMG-III): the genomes of soil and plant-associated and newly described type strains.</title>
        <authorList>
            <person name="Whitman W."/>
        </authorList>
    </citation>
    <scope>NUCLEOTIDE SEQUENCE [LARGE SCALE GENOMIC DNA]</scope>
    <source>
        <strain evidence="3 4">CECT 8075</strain>
    </source>
</reference>
<feature type="domain" description="Nudix hydrolase" evidence="2">
    <location>
        <begin position="10"/>
        <end position="142"/>
    </location>
</feature>
<dbReference type="PROSITE" id="PS51462">
    <property type="entry name" value="NUDIX"/>
    <property type="match status" value="1"/>
</dbReference>
<evidence type="ECO:0000313" key="3">
    <source>
        <dbReference type="EMBL" id="MBB3205220.1"/>
    </source>
</evidence>
<protein>
    <submittedName>
        <fullName evidence="3">8-oxo-dGTP pyrophosphatase MutT (NUDIX family)</fullName>
    </submittedName>
</protein>
<evidence type="ECO:0000313" key="4">
    <source>
        <dbReference type="Proteomes" id="UP000536179"/>
    </source>
</evidence>
<dbReference type="AlphaFoldDB" id="A0A7W5DVL5"/>
<dbReference type="GO" id="GO:0006167">
    <property type="term" value="P:AMP biosynthetic process"/>
    <property type="evidence" value="ECO:0007669"/>
    <property type="project" value="TreeGrafter"/>
</dbReference>
<dbReference type="InterPro" id="IPR015797">
    <property type="entry name" value="NUDIX_hydrolase-like_dom_sf"/>
</dbReference>
<organism evidence="3 4">
    <name type="scientific">Aporhodopirellula rubra</name>
    <dbReference type="NCBI Taxonomy" id="980271"/>
    <lineage>
        <taxon>Bacteria</taxon>
        <taxon>Pseudomonadati</taxon>
        <taxon>Planctomycetota</taxon>
        <taxon>Planctomycetia</taxon>
        <taxon>Pirellulales</taxon>
        <taxon>Pirellulaceae</taxon>
        <taxon>Aporhodopirellula</taxon>
    </lineage>
</organism>
<sequence length="152" mass="17916">MSKKKKTKDGIVRAAGMLLMTETPEPQFLLMRHPDRWDLPKGHCDGKETYLETALREMREETGVSPKKCRIADDFQFDIQYEVTYRNQPGKIFPKNVRYFLAWLPDVVKIEVTEHESYEWLAWSPRRPIQTQTIDPLLDAVEEYLAKQEKSI</sequence>
<dbReference type="RefSeq" id="WP_184302496.1">
    <property type="nucleotide sequence ID" value="NZ_JACHXU010000003.1"/>
</dbReference>
<evidence type="ECO:0000256" key="1">
    <source>
        <dbReference type="ARBA" id="ARBA00022801"/>
    </source>
</evidence>
<dbReference type="InterPro" id="IPR051325">
    <property type="entry name" value="Nudix_hydrolase_domain"/>
</dbReference>
<dbReference type="Gene3D" id="3.90.79.10">
    <property type="entry name" value="Nucleoside Triphosphate Pyrophosphohydrolase"/>
    <property type="match status" value="1"/>
</dbReference>
<dbReference type="InterPro" id="IPR000086">
    <property type="entry name" value="NUDIX_hydrolase_dom"/>
</dbReference>
<dbReference type="GO" id="GO:0006754">
    <property type="term" value="P:ATP biosynthetic process"/>
    <property type="evidence" value="ECO:0007669"/>
    <property type="project" value="TreeGrafter"/>
</dbReference>
<evidence type="ECO:0000259" key="2">
    <source>
        <dbReference type="PROSITE" id="PS51462"/>
    </source>
</evidence>
<dbReference type="PROSITE" id="PS00893">
    <property type="entry name" value="NUDIX_BOX"/>
    <property type="match status" value="1"/>
</dbReference>
<dbReference type="GO" id="GO:0004081">
    <property type="term" value="F:bis(5'-nucleosyl)-tetraphosphatase (asymmetrical) activity"/>
    <property type="evidence" value="ECO:0007669"/>
    <property type="project" value="TreeGrafter"/>
</dbReference>
<dbReference type="Pfam" id="PF00293">
    <property type="entry name" value="NUDIX"/>
    <property type="match status" value="1"/>
</dbReference>
<dbReference type="Proteomes" id="UP000536179">
    <property type="component" value="Unassembled WGS sequence"/>
</dbReference>
<proteinExistence type="predicted"/>
<dbReference type="InterPro" id="IPR020084">
    <property type="entry name" value="NUDIX_hydrolase_CS"/>
</dbReference>
<comment type="caution">
    <text evidence="3">The sequence shown here is derived from an EMBL/GenBank/DDBJ whole genome shotgun (WGS) entry which is preliminary data.</text>
</comment>
<keyword evidence="1" id="KW-0378">Hydrolase</keyword>
<keyword evidence="4" id="KW-1185">Reference proteome</keyword>
<dbReference type="SUPFAM" id="SSF55811">
    <property type="entry name" value="Nudix"/>
    <property type="match status" value="1"/>
</dbReference>
<dbReference type="EMBL" id="JACHXU010000003">
    <property type="protein sequence ID" value="MBB3205220.1"/>
    <property type="molecule type" value="Genomic_DNA"/>
</dbReference>
<accession>A0A7W5DVL5</accession>
<name>A0A7W5DVL5_9BACT</name>
<dbReference type="PANTHER" id="PTHR21340">
    <property type="entry name" value="DIADENOSINE 5,5-P1,P4-TETRAPHOSPHATE PYROPHOSPHOHYDROLASE MUTT"/>
    <property type="match status" value="1"/>
</dbReference>
<dbReference type="PANTHER" id="PTHR21340:SF0">
    <property type="entry name" value="BIS(5'-NUCLEOSYL)-TETRAPHOSPHATASE [ASYMMETRICAL]"/>
    <property type="match status" value="1"/>
</dbReference>